<proteinExistence type="predicted"/>
<dbReference type="AlphaFoldDB" id="A0A7G9GUX1"/>
<evidence type="ECO:0008006" key="3">
    <source>
        <dbReference type="Google" id="ProtNLM"/>
    </source>
</evidence>
<name>A0A7G9GUX1_9FUSO</name>
<dbReference type="PROSITE" id="PS51257">
    <property type="entry name" value="PROKAR_LIPOPROTEIN"/>
    <property type="match status" value="1"/>
</dbReference>
<sequence>MKKITTKYALLGILVFSLIGCGNVENEQSDLKDRILEINNYPVLEYEERDLTTHELVCNVITGVLLIPALVQCCDWEGYMDFHAINERWKNENIDKLINELEDKVYNGKYSSIEAKKNMAEEVAYAYKIWTSPYEDSDVGGAQLTEENFGKLDMISCAKCYIQYTTDPDYGWKVELGDENFLVFHYDNYEVVFPIIISNNDEDIKIDTDKIKFCIHEKGKRREVVLENEEVLSTEHLGYITGKILQLERYLSQVEIE</sequence>
<dbReference type="KEGG" id="fho:H9Q81_06380"/>
<evidence type="ECO:0000313" key="2">
    <source>
        <dbReference type="Proteomes" id="UP000515913"/>
    </source>
</evidence>
<protein>
    <recommendedName>
        <fullName evidence="3">Lipoprotein</fullName>
    </recommendedName>
</protein>
<accession>A0A7G9GUX1</accession>
<dbReference type="RefSeq" id="WP_101474162.1">
    <property type="nucleotide sequence ID" value="NZ_CP060637.1"/>
</dbReference>
<dbReference type="Proteomes" id="UP000515913">
    <property type="component" value="Chromosome"/>
</dbReference>
<reference evidence="1 2" key="1">
    <citation type="submission" date="2020-08" db="EMBL/GenBank/DDBJ databases">
        <authorList>
            <person name="Liu C."/>
            <person name="Sun Q."/>
        </authorList>
    </citation>
    <scope>NUCLEOTIDE SEQUENCE [LARGE SCALE GENOMIC DNA]</scope>
    <source>
        <strain evidence="1 2">NSJ-57</strain>
    </source>
</reference>
<evidence type="ECO:0000313" key="1">
    <source>
        <dbReference type="EMBL" id="QNM14603.1"/>
    </source>
</evidence>
<gene>
    <name evidence="1" type="ORF">H9Q81_06380</name>
</gene>
<keyword evidence="2" id="KW-1185">Reference proteome</keyword>
<organism evidence="1 2">
    <name type="scientific">Fusobacterium hominis</name>
    <dbReference type="NCBI Taxonomy" id="2764326"/>
    <lineage>
        <taxon>Bacteria</taxon>
        <taxon>Fusobacteriati</taxon>
        <taxon>Fusobacteriota</taxon>
        <taxon>Fusobacteriia</taxon>
        <taxon>Fusobacteriales</taxon>
        <taxon>Fusobacteriaceae</taxon>
        <taxon>Fusobacterium</taxon>
    </lineage>
</organism>
<dbReference type="EMBL" id="CP060637">
    <property type="protein sequence ID" value="QNM14603.1"/>
    <property type="molecule type" value="Genomic_DNA"/>
</dbReference>